<evidence type="ECO:0000256" key="1">
    <source>
        <dbReference type="SAM" id="Phobius"/>
    </source>
</evidence>
<keyword evidence="3" id="KW-1185">Reference proteome</keyword>
<proteinExistence type="predicted"/>
<organism evidence="2 3">
    <name type="scientific">Pseudomonas phage PHB09</name>
    <dbReference type="NCBI Taxonomy" id="2867265"/>
    <lineage>
        <taxon>Viruses</taxon>
        <taxon>Duplodnaviria</taxon>
        <taxon>Heunggongvirae</taxon>
        <taxon>Uroviricota</taxon>
        <taxon>Caudoviricetes</taxon>
        <taxon>Vandenendeviridae</taxon>
        <taxon>Gorskivirinae</taxon>
        <taxon>Dilongvirus</taxon>
        <taxon>Dilongvirus PHB09</taxon>
    </lineage>
</organism>
<dbReference type="EMBL" id="OK040171">
    <property type="protein sequence ID" value="UAV84585.1"/>
    <property type="molecule type" value="Genomic_DNA"/>
</dbReference>
<dbReference type="Proteomes" id="UP000827914">
    <property type="component" value="Segment"/>
</dbReference>
<evidence type="ECO:0000313" key="2">
    <source>
        <dbReference type="EMBL" id="UAV84585.1"/>
    </source>
</evidence>
<feature type="transmembrane region" description="Helical" evidence="1">
    <location>
        <begin position="6"/>
        <end position="30"/>
    </location>
</feature>
<keyword evidence="1" id="KW-0812">Transmembrane</keyword>
<evidence type="ECO:0000313" key="3">
    <source>
        <dbReference type="Proteomes" id="UP000827914"/>
    </source>
</evidence>
<protein>
    <submittedName>
        <fullName evidence="2">Uncharacterized protein</fullName>
    </submittedName>
</protein>
<sequence length="39" mass="4410">MNVFWLIFWVCVVVDFIVPGVNIALGWYILWGILGLAAT</sequence>
<keyword evidence="1" id="KW-0472">Membrane</keyword>
<accession>A0AAE9BMQ7</accession>
<keyword evidence="1" id="KW-1133">Transmembrane helix</keyword>
<reference evidence="2" key="1">
    <citation type="submission" date="2021-09" db="EMBL/GenBank/DDBJ databases">
        <authorList>
            <person name="Liu Y."/>
        </authorList>
    </citation>
    <scope>NUCLEOTIDE SEQUENCE</scope>
</reference>
<gene>
    <name evidence="2" type="ORF">PHB09_089</name>
</gene>
<name>A0AAE9BMQ7_9CAUD</name>